<dbReference type="PROSITE" id="PS51873">
    <property type="entry name" value="TRIAD"/>
    <property type="match status" value="1"/>
</dbReference>
<comment type="caution">
    <text evidence="10">The sequence shown here is derived from an EMBL/GenBank/DDBJ whole genome shotgun (WGS) entry which is preliminary data.</text>
</comment>
<evidence type="ECO:0000256" key="4">
    <source>
        <dbReference type="ARBA" id="ARBA00022737"/>
    </source>
</evidence>
<sequence>MGDFQWCLNPRCGAGQLDRADCPKVKCHACKASLCRRHNVPWHLGETCEAYDRRTRRQRKGDKASEKKVKEMTKSCPRCRKDVYKYSGCDHITCVCGHEWCYVCLGEYYHDQDSFLQCRHKRSCRYFQNPPNYEGGRAFMPFMRPANMRPPPPPPLLPGAVRPAGPFLPWGFPPRPPMPHRPLGRPPTPTPPPDQADRIHDNHAGDGEAGFMGAAAMFTLDQFLQRAR</sequence>
<dbReference type="PANTHER" id="PTHR22770">
    <property type="entry name" value="UBIQUITIN CONJUGATING ENZYME 7 INTERACTING PROTEIN-RELATED"/>
    <property type="match status" value="1"/>
</dbReference>
<gene>
    <name evidence="10" type="ORF">PG991_004247</name>
</gene>
<evidence type="ECO:0000313" key="11">
    <source>
        <dbReference type="Proteomes" id="UP001396898"/>
    </source>
</evidence>
<keyword evidence="3" id="KW-0479">Metal-binding</keyword>
<evidence type="ECO:0000256" key="1">
    <source>
        <dbReference type="ARBA" id="ARBA00004906"/>
    </source>
</evidence>
<keyword evidence="4" id="KW-0677">Repeat</keyword>
<keyword evidence="7" id="KW-0862">Zinc</keyword>
<dbReference type="Pfam" id="PF01485">
    <property type="entry name" value="IBR"/>
    <property type="match status" value="1"/>
</dbReference>
<keyword evidence="2" id="KW-0808">Transferase</keyword>
<evidence type="ECO:0000256" key="6">
    <source>
        <dbReference type="ARBA" id="ARBA00022786"/>
    </source>
</evidence>
<feature type="compositionally biased region" description="Pro residues" evidence="8">
    <location>
        <begin position="171"/>
        <end position="194"/>
    </location>
</feature>
<evidence type="ECO:0000256" key="8">
    <source>
        <dbReference type="SAM" id="MobiDB-lite"/>
    </source>
</evidence>
<evidence type="ECO:0000256" key="7">
    <source>
        <dbReference type="ARBA" id="ARBA00022833"/>
    </source>
</evidence>
<dbReference type="InterPro" id="IPR051628">
    <property type="entry name" value="LUBAC_E3_Ligases"/>
</dbReference>
<name>A0ABR1S5W0_9PEZI</name>
<feature type="compositionally biased region" description="Basic and acidic residues" evidence="8">
    <location>
        <begin position="195"/>
        <end position="206"/>
    </location>
</feature>
<evidence type="ECO:0000256" key="2">
    <source>
        <dbReference type="ARBA" id="ARBA00022679"/>
    </source>
</evidence>
<dbReference type="CDD" id="cd20335">
    <property type="entry name" value="BRcat_RBR"/>
    <property type="match status" value="1"/>
</dbReference>
<dbReference type="EMBL" id="JAQQWI010000007">
    <property type="protein sequence ID" value="KAK8027191.1"/>
    <property type="molecule type" value="Genomic_DNA"/>
</dbReference>
<organism evidence="10 11">
    <name type="scientific">Apiospora marii</name>
    <dbReference type="NCBI Taxonomy" id="335849"/>
    <lineage>
        <taxon>Eukaryota</taxon>
        <taxon>Fungi</taxon>
        <taxon>Dikarya</taxon>
        <taxon>Ascomycota</taxon>
        <taxon>Pezizomycotina</taxon>
        <taxon>Sordariomycetes</taxon>
        <taxon>Xylariomycetidae</taxon>
        <taxon>Amphisphaeriales</taxon>
        <taxon>Apiosporaceae</taxon>
        <taxon>Apiospora</taxon>
    </lineage>
</organism>
<evidence type="ECO:0000313" key="10">
    <source>
        <dbReference type="EMBL" id="KAK8027191.1"/>
    </source>
</evidence>
<evidence type="ECO:0000256" key="5">
    <source>
        <dbReference type="ARBA" id="ARBA00022771"/>
    </source>
</evidence>
<feature type="domain" description="RING-type" evidence="9">
    <location>
        <begin position="1"/>
        <end position="128"/>
    </location>
</feature>
<keyword evidence="6" id="KW-0833">Ubl conjugation pathway</keyword>
<dbReference type="Pfam" id="PF26200">
    <property type="entry name" value="Rcat_RNF216"/>
    <property type="match status" value="1"/>
</dbReference>
<dbReference type="Gene3D" id="1.20.120.1750">
    <property type="match status" value="1"/>
</dbReference>
<dbReference type="InterPro" id="IPR044066">
    <property type="entry name" value="TRIAD_supradom"/>
</dbReference>
<dbReference type="SUPFAM" id="SSF57850">
    <property type="entry name" value="RING/U-box"/>
    <property type="match status" value="2"/>
</dbReference>
<dbReference type="CDD" id="cd20336">
    <property type="entry name" value="Rcat_RBR"/>
    <property type="match status" value="1"/>
</dbReference>
<comment type="pathway">
    <text evidence="1">Protein modification; protein ubiquitination.</text>
</comment>
<evidence type="ECO:0000259" key="9">
    <source>
        <dbReference type="PROSITE" id="PS51873"/>
    </source>
</evidence>
<dbReference type="InterPro" id="IPR002867">
    <property type="entry name" value="IBR_dom"/>
</dbReference>
<feature type="region of interest" description="Disordered" evidence="8">
    <location>
        <begin position="171"/>
        <end position="208"/>
    </location>
</feature>
<proteinExistence type="predicted"/>
<dbReference type="Proteomes" id="UP001396898">
    <property type="component" value="Unassembled WGS sequence"/>
</dbReference>
<protein>
    <recommendedName>
        <fullName evidence="9">RING-type domain-containing protein</fullName>
    </recommendedName>
</protein>
<reference evidence="10 11" key="1">
    <citation type="submission" date="2023-01" db="EMBL/GenBank/DDBJ databases">
        <title>Analysis of 21 Apiospora genomes using comparative genomics revels a genus with tremendous synthesis potential of carbohydrate active enzymes and secondary metabolites.</title>
        <authorList>
            <person name="Sorensen T."/>
        </authorList>
    </citation>
    <scope>NUCLEOTIDE SEQUENCE [LARGE SCALE GENOMIC DNA]</scope>
    <source>
        <strain evidence="10 11">CBS 20057</strain>
    </source>
</reference>
<evidence type="ECO:0000256" key="3">
    <source>
        <dbReference type="ARBA" id="ARBA00022723"/>
    </source>
</evidence>
<keyword evidence="5" id="KW-0863">Zinc-finger</keyword>
<keyword evidence="11" id="KW-1185">Reference proteome</keyword>
<accession>A0ABR1S5W0</accession>